<protein>
    <recommendedName>
        <fullName evidence="5">Luciferase-like domain-containing protein</fullName>
    </recommendedName>
</protein>
<evidence type="ECO:0000256" key="3">
    <source>
        <dbReference type="ARBA" id="ARBA00023002"/>
    </source>
</evidence>
<evidence type="ECO:0000256" key="4">
    <source>
        <dbReference type="ARBA" id="ARBA00023033"/>
    </source>
</evidence>
<dbReference type="AlphaFoldDB" id="A0A381TEA2"/>
<proteinExistence type="predicted"/>
<reference evidence="6" key="1">
    <citation type="submission" date="2018-05" db="EMBL/GenBank/DDBJ databases">
        <authorList>
            <person name="Lanie J.A."/>
            <person name="Ng W.-L."/>
            <person name="Kazmierczak K.M."/>
            <person name="Andrzejewski T.M."/>
            <person name="Davidsen T.M."/>
            <person name="Wayne K.J."/>
            <person name="Tettelin H."/>
            <person name="Glass J.I."/>
            <person name="Rusch D."/>
            <person name="Podicherti R."/>
            <person name="Tsui H.-C.T."/>
            <person name="Winkler M.E."/>
        </authorList>
    </citation>
    <scope>NUCLEOTIDE SEQUENCE</scope>
</reference>
<evidence type="ECO:0000256" key="1">
    <source>
        <dbReference type="ARBA" id="ARBA00022630"/>
    </source>
</evidence>
<dbReference type="SUPFAM" id="SSF51679">
    <property type="entry name" value="Bacterial luciferase-like"/>
    <property type="match status" value="1"/>
</dbReference>
<dbReference type="InterPro" id="IPR050172">
    <property type="entry name" value="SsuD_RutA_monooxygenase"/>
</dbReference>
<dbReference type="InterPro" id="IPR011251">
    <property type="entry name" value="Luciferase-like_dom"/>
</dbReference>
<dbReference type="Pfam" id="PF00296">
    <property type="entry name" value="Bac_luciferase"/>
    <property type="match status" value="1"/>
</dbReference>
<dbReference type="PANTHER" id="PTHR42847">
    <property type="entry name" value="ALKANESULFONATE MONOOXYGENASE"/>
    <property type="match status" value="1"/>
</dbReference>
<evidence type="ECO:0000256" key="2">
    <source>
        <dbReference type="ARBA" id="ARBA00022643"/>
    </source>
</evidence>
<dbReference type="InterPro" id="IPR019952">
    <property type="entry name" value="F420_OxRdatse_Rv1855c_pred"/>
</dbReference>
<keyword evidence="2" id="KW-0288">FMN</keyword>
<evidence type="ECO:0000313" key="6">
    <source>
        <dbReference type="EMBL" id="SVA14482.1"/>
    </source>
</evidence>
<evidence type="ECO:0000259" key="5">
    <source>
        <dbReference type="Pfam" id="PF00296"/>
    </source>
</evidence>
<dbReference type="GO" id="GO:0008726">
    <property type="term" value="F:alkanesulfonate monooxygenase activity"/>
    <property type="evidence" value="ECO:0007669"/>
    <property type="project" value="TreeGrafter"/>
</dbReference>
<organism evidence="6">
    <name type="scientific">marine metagenome</name>
    <dbReference type="NCBI Taxonomy" id="408172"/>
    <lineage>
        <taxon>unclassified sequences</taxon>
        <taxon>metagenomes</taxon>
        <taxon>ecological metagenomes</taxon>
    </lineage>
</organism>
<name>A0A381TEA2_9ZZZZ</name>
<keyword evidence="3" id="KW-0560">Oxidoreductase</keyword>
<dbReference type="GO" id="GO:0046306">
    <property type="term" value="P:alkanesulfonate catabolic process"/>
    <property type="evidence" value="ECO:0007669"/>
    <property type="project" value="TreeGrafter"/>
</dbReference>
<dbReference type="InterPro" id="IPR036661">
    <property type="entry name" value="Luciferase-like_sf"/>
</dbReference>
<dbReference type="PANTHER" id="PTHR42847:SF8">
    <property type="entry name" value="CONSERVED PROTEIN"/>
    <property type="match status" value="1"/>
</dbReference>
<accession>A0A381TEA2</accession>
<keyword evidence="4" id="KW-0503">Monooxygenase</keyword>
<keyword evidence="1" id="KW-0285">Flavoprotein</keyword>
<gene>
    <name evidence="6" type="ORF">METZ01_LOCUS67336</name>
</gene>
<dbReference type="Gene3D" id="3.20.20.30">
    <property type="entry name" value="Luciferase-like domain"/>
    <property type="match status" value="1"/>
</dbReference>
<dbReference type="NCBIfam" id="TIGR03560">
    <property type="entry name" value="F420_Rv1855c"/>
    <property type="match status" value="1"/>
</dbReference>
<dbReference type="EMBL" id="UINC01004458">
    <property type="protein sequence ID" value="SVA14482.1"/>
    <property type="molecule type" value="Genomic_DNA"/>
</dbReference>
<feature type="domain" description="Luciferase-like" evidence="5">
    <location>
        <begin position="31"/>
        <end position="255"/>
    </location>
</feature>
<sequence length="286" mass="31618">MVEYAVKTPPHHATWQEFLDVWRVVDECDVFAQAWTFDHFYSLGGDMYPGSGDSLGPCLESWTMLAALAQATSRVRIGSMVNAMHFRHPALTAKMAATLDVISGGRLDLGLGAGWNLEESEAFGIDLGTVKERLDRFEEGVEVIIRLLSQEVTDFEGRYYRIAAARCEPKGIQRPHPPVLIGGGGRRRTLAIVAKWAQKWDGGFRSVPEWLEINEALVGHCEALGRNPSEIFRTVHIPWELGADPSRLREEASAFGEAGVDQVIFNMQGPPLTSEVEKLGAELSGR</sequence>